<gene>
    <name evidence="2" type="ORF">B296_00025659</name>
</gene>
<dbReference type="AlphaFoldDB" id="A0A426XJB3"/>
<organism evidence="2 3">
    <name type="scientific">Ensete ventricosum</name>
    <name type="common">Abyssinian banana</name>
    <name type="synonym">Musa ensete</name>
    <dbReference type="NCBI Taxonomy" id="4639"/>
    <lineage>
        <taxon>Eukaryota</taxon>
        <taxon>Viridiplantae</taxon>
        <taxon>Streptophyta</taxon>
        <taxon>Embryophyta</taxon>
        <taxon>Tracheophyta</taxon>
        <taxon>Spermatophyta</taxon>
        <taxon>Magnoliopsida</taxon>
        <taxon>Liliopsida</taxon>
        <taxon>Zingiberales</taxon>
        <taxon>Musaceae</taxon>
        <taxon>Ensete</taxon>
    </lineage>
</organism>
<evidence type="ECO:0000256" key="1">
    <source>
        <dbReference type="SAM" id="MobiDB-lite"/>
    </source>
</evidence>
<reference evidence="2 3" key="1">
    <citation type="journal article" date="2014" name="Agronomy (Basel)">
        <title>A Draft Genome Sequence for Ensete ventricosum, the Drought-Tolerant Tree Against Hunger.</title>
        <authorList>
            <person name="Harrison J."/>
            <person name="Moore K.A."/>
            <person name="Paszkiewicz K."/>
            <person name="Jones T."/>
            <person name="Grant M."/>
            <person name="Ambacheew D."/>
            <person name="Muzemil S."/>
            <person name="Studholme D.J."/>
        </authorList>
    </citation>
    <scope>NUCLEOTIDE SEQUENCE [LARGE SCALE GENOMIC DNA]</scope>
</reference>
<evidence type="ECO:0000313" key="3">
    <source>
        <dbReference type="Proteomes" id="UP000287651"/>
    </source>
</evidence>
<proteinExistence type="predicted"/>
<comment type="caution">
    <text evidence="2">The sequence shown here is derived from an EMBL/GenBank/DDBJ whole genome shotgun (WGS) entry which is preliminary data.</text>
</comment>
<protein>
    <submittedName>
        <fullName evidence="2">Uncharacterized protein</fullName>
    </submittedName>
</protein>
<name>A0A426XJB3_ENSVE</name>
<feature type="compositionally biased region" description="Basic residues" evidence="1">
    <location>
        <begin position="172"/>
        <end position="186"/>
    </location>
</feature>
<feature type="region of interest" description="Disordered" evidence="1">
    <location>
        <begin position="172"/>
        <end position="196"/>
    </location>
</feature>
<feature type="region of interest" description="Disordered" evidence="1">
    <location>
        <begin position="1"/>
        <end position="66"/>
    </location>
</feature>
<evidence type="ECO:0000313" key="2">
    <source>
        <dbReference type="EMBL" id="RRT39554.1"/>
    </source>
</evidence>
<accession>A0A426XJB3</accession>
<dbReference type="Proteomes" id="UP000287651">
    <property type="component" value="Unassembled WGS sequence"/>
</dbReference>
<sequence>MLHKDSLLNKSPAGHPPCSSQHAGRDRDSAAHPPQPCMVVEWQSAKHEKGIGSEASSEGDDSTVSEPSVACSGCLSGWEGRGSAAAAATGLVQEAEKAAPPEAARIRSRRRGIHTYRIASLNVVLLTSQRSRFALEVEDEELLLRRDVPAPDIWAKIVEPSKPAALSLVVRMKKKKKKKKKKKRGVLKQGSSHYAL</sequence>
<dbReference type="EMBL" id="AMZH03020076">
    <property type="protein sequence ID" value="RRT39554.1"/>
    <property type="molecule type" value="Genomic_DNA"/>
</dbReference>